<dbReference type="PANTHER" id="PTHR34502">
    <property type="entry name" value="DUF6594 DOMAIN-CONTAINING PROTEIN-RELATED"/>
    <property type="match status" value="1"/>
</dbReference>
<feature type="non-terminal residue" evidence="3">
    <location>
        <position position="275"/>
    </location>
</feature>
<name>A0A6A6IBZ6_9PLEO</name>
<accession>A0A6A6IBZ6</accession>
<protein>
    <recommendedName>
        <fullName evidence="2">DUF6594 domain-containing protein</fullName>
    </recommendedName>
</protein>
<dbReference type="OrthoDB" id="5342093at2759"/>
<gene>
    <name evidence="3" type="ORF">BU26DRAFT_407097</name>
</gene>
<keyword evidence="1" id="KW-1133">Transmembrane helix</keyword>
<dbReference type="Pfam" id="PF20237">
    <property type="entry name" value="DUF6594"/>
    <property type="match status" value="1"/>
</dbReference>
<keyword evidence="1" id="KW-0472">Membrane</keyword>
<dbReference type="EMBL" id="ML987197">
    <property type="protein sequence ID" value="KAF2247432.1"/>
    <property type="molecule type" value="Genomic_DNA"/>
</dbReference>
<feature type="non-terminal residue" evidence="3">
    <location>
        <position position="1"/>
    </location>
</feature>
<dbReference type="PANTHER" id="PTHR34502:SF5">
    <property type="entry name" value="DUF6594 DOMAIN-CONTAINING PROTEIN"/>
    <property type="match status" value="1"/>
</dbReference>
<evidence type="ECO:0000313" key="4">
    <source>
        <dbReference type="Proteomes" id="UP000800094"/>
    </source>
</evidence>
<sequence>RREQAPEVLNGYEGYPPGYPTLAVRMGLLPEQAIFRKFNTLNMRNLLYLQSELCLLEELLNQYTTRDALDDTGKKKLYARDYAWMAHEGDSKQYELIIQIRQKLKEYNKALLQVSQIQHLSIPERRDLNNIQCFNASNHMKSSLIGLDWNTWGTFLNPQDYKPDIVCLRQRKTEDVFSNFVLQNSETIFKLFGRFMKPSRFLGKVSIRDDSIFRVTFWVTSMLAATMPVASVAVLPKLALASWGAKIGTMTGFNAVTALLLNCLTDAKRAELFIV</sequence>
<proteinExistence type="predicted"/>
<feature type="domain" description="DUF6594" evidence="2">
    <location>
        <begin position="19"/>
        <end position="274"/>
    </location>
</feature>
<feature type="transmembrane region" description="Helical" evidence="1">
    <location>
        <begin position="247"/>
        <end position="264"/>
    </location>
</feature>
<organism evidence="3 4">
    <name type="scientific">Trematosphaeria pertusa</name>
    <dbReference type="NCBI Taxonomy" id="390896"/>
    <lineage>
        <taxon>Eukaryota</taxon>
        <taxon>Fungi</taxon>
        <taxon>Dikarya</taxon>
        <taxon>Ascomycota</taxon>
        <taxon>Pezizomycotina</taxon>
        <taxon>Dothideomycetes</taxon>
        <taxon>Pleosporomycetidae</taxon>
        <taxon>Pleosporales</taxon>
        <taxon>Massarineae</taxon>
        <taxon>Trematosphaeriaceae</taxon>
        <taxon>Trematosphaeria</taxon>
    </lineage>
</organism>
<dbReference type="AlphaFoldDB" id="A0A6A6IBZ6"/>
<keyword evidence="1" id="KW-0812">Transmembrane</keyword>
<dbReference type="Proteomes" id="UP000800094">
    <property type="component" value="Unassembled WGS sequence"/>
</dbReference>
<feature type="transmembrane region" description="Helical" evidence="1">
    <location>
        <begin position="215"/>
        <end position="235"/>
    </location>
</feature>
<keyword evidence="4" id="KW-1185">Reference proteome</keyword>
<evidence type="ECO:0000313" key="3">
    <source>
        <dbReference type="EMBL" id="KAF2247432.1"/>
    </source>
</evidence>
<evidence type="ECO:0000256" key="1">
    <source>
        <dbReference type="SAM" id="Phobius"/>
    </source>
</evidence>
<dbReference type="InterPro" id="IPR046529">
    <property type="entry name" value="DUF6594"/>
</dbReference>
<reference evidence="3" key="1">
    <citation type="journal article" date="2020" name="Stud. Mycol.">
        <title>101 Dothideomycetes genomes: a test case for predicting lifestyles and emergence of pathogens.</title>
        <authorList>
            <person name="Haridas S."/>
            <person name="Albert R."/>
            <person name="Binder M."/>
            <person name="Bloem J."/>
            <person name="Labutti K."/>
            <person name="Salamov A."/>
            <person name="Andreopoulos B."/>
            <person name="Baker S."/>
            <person name="Barry K."/>
            <person name="Bills G."/>
            <person name="Bluhm B."/>
            <person name="Cannon C."/>
            <person name="Castanera R."/>
            <person name="Culley D."/>
            <person name="Daum C."/>
            <person name="Ezra D."/>
            <person name="Gonzalez J."/>
            <person name="Henrissat B."/>
            <person name="Kuo A."/>
            <person name="Liang C."/>
            <person name="Lipzen A."/>
            <person name="Lutzoni F."/>
            <person name="Magnuson J."/>
            <person name="Mondo S."/>
            <person name="Nolan M."/>
            <person name="Ohm R."/>
            <person name="Pangilinan J."/>
            <person name="Park H.-J."/>
            <person name="Ramirez L."/>
            <person name="Alfaro M."/>
            <person name="Sun H."/>
            <person name="Tritt A."/>
            <person name="Yoshinaga Y."/>
            <person name="Zwiers L.-H."/>
            <person name="Turgeon B."/>
            <person name="Goodwin S."/>
            <person name="Spatafora J."/>
            <person name="Crous P."/>
            <person name="Grigoriev I."/>
        </authorList>
    </citation>
    <scope>NUCLEOTIDE SEQUENCE</scope>
    <source>
        <strain evidence="3">CBS 122368</strain>
    </source>
</reference>
<dbReference type="RefSeq" id="XP_033682436.1">
    <property type="nucleotide sequence ID" value="XM_033822877.1"/>
</dbReference>
<dbReference type="GeneID" id="54576207"/>
<evidence type="ECO:0000259" key="2">
    <source>
        <dbReference type="Pfam" id="PF20237"/>
    </source>
</evidence>